<dbReference type="Pfam" id="PF14200">
    <property type="entry name" value="RicinB_lectin_2"/>
    <property type="match status" value="2"/>
</dbReference>
<dbReference type="Gene3D" id="2.60.40.1180">
    <property type="entry name" value="Golgi alpha-mannosidase II"/>
    <property type="match status" value="1"/>
</dbReference>
<dbReference type="PROSITE" id="PS50231">
    <property type="entry name" value="RICIN_B_LECTIN"/>
    <property type="match status" value="1"/>
</dbReference>
<dbReference type="InterPro" id="IPR013780">
    <property type="entry name" value="Glyco_hydro_b"/>
</dbReference>
<dbReference type="PROSITE" id="PS51175">
    <property type="entry name" value="CBM6"/>
    <property type="match status" value="1"/>
</dbReference>
<evidence type="ECO:0000259" key="5">
    <source>
        <dbReference type="PROSITE" id="PS51175"/>
    </source>
</evidence>
<proteinExistence type="inferred from homology"/>
<dbReference type="AlphaFoldDB" id="E0IBL6"/>
<dbReference type="Gene3D" id="2.80.10.50">
    <property type="match status" value="3"/>
</dbReference>
<dbReference type="GO" id="GO:0030246">
    <property type="term" value="F:carbohydrate binding"/>
    <property type="evidence" value="ECO:0007669"/>
    <property type="project" value="InterPro"/>
</dbReference>
<evidence type="ECO:0000256" key="2">
    <source>
        <dbReference type="ARBA" id="ARBA00022729"/>
    </source>
</evidence>
<organism evidence="6 7">
    <name type="scientific">Paenibacillus curdlanolyticus YK9</name>
    <dbReference type="NCBI Taxonomy" id="717606"/>
    <lineage>
        <taxon>Bacteria</taxon>
        <taxon>Bacillati</taxon>
        <taxon>Bacillota</taxon>
        <taxon>Bacilli</taxon>
        <taxon>Bacillales</taxon>
        <taxon>Paenibacillaceae</taxon>
        <taxon>Paenibacillus</taxon>
    </lineage>
</organism>
<dbReference type="eggNOG" id="COG5520">
    <property type="taxonomic scope" value="Bacteria"/>
</dbReference>
<protein>
    <submittedName>
        <fullName evidence="6">Glucan endo-1,6-beta-glucosidase</fullName>
        <ecNumber evidence="6">3.2.1.75</ecNumber>
    </submittedName>
</protein>
<dbReference type="Gene3D" id="2.60.120.260">
    <property type="entry name" value="Galactose-binding domain-like"/>
    <property type="match status" value="1"/>
</dbReference>
<reference evidence="6 7" key="1">
    <citation type="submission" date="2010-07" db="EMBL/GenBank/DDBJ databases">
        <title>The draft genome of Paenibacillus curdlanolyticus YK9.</title>
        <authorList>
            <consortium name="US DOE Joint Genome Institute (JGI-PGF)"/>
            <person name="Lucas S."/>
            <person name="Copeland A."/>
            <person name="Lapidus A."/>
            <person name="Cheng J.-F."/>
            <person name="Bruce D."/>
            <person name="Goodwin L."/>
            <person name="Pitluck S."/>
            <person name="Land M.L."/>
            <person name="Hauser L."/>
            <person name="Chang Y.-J."/>
            <person name="Jeffries C."/>
            <person name="Anderson I.J."/>
            <person name="Johnson E."/>
            <person name="Loganathan U."/>
            <person name="Mulhopadhyay B."/>
            <person name="Kyrpides N."/>
            <person name="Woyke T.J."/>
        </authorList>
    </citation>
    <scope>NUCLEOTIDE SEQUENCE [LARGE SCALE GENOMIC DNA]</scope>
    <source>
        <strain evidence="6 7">YK9</strain>
    </source>
</reference>
<dbReference type="GO" id="GO:0046557">
    <property type="term" value="F:glucan endo-1,6-beta-glucosidase activity"/>
    <property type="evidence" value="ECO:0007669"/>
    <property type="project" value="UniProtKB-EC"/>
</dbReference>
<dbReference type="SUPFAM" id="SSF51445">
    <property type="entry name" value="(Trans)glycosidases"/>
    <property type="match status" value="1"/>
</dbReference>
<dbReference type="GO" id="GO:0004348">
    <property type="term" value="F:glucosylceramidase activity"/>
    <property type="evidence" value="ECO:0007669"/>
    <property type="project" value="InterPro"/>
</dbReference>
<evidence type="ECO:0000256" key="3">
    <source>
        <dbReference type="ARBA" id="ARBA00022801"/>
    </source>
</evidence>
<dbReference type="OrthoDB" id="9806701at2"/>
<dbReference type="eggNOG" id="COG5297">
    <property type="taxonomic scope" value="Bacteria"/>
</dbReference>
<dbReference type="Gene3D" id="3.20.20.80">
    <property type="entry name" value="Glycosidases"/>
    <property type="match status" value="1"/>
</dbReference>
<keyword evidence="3 4" id="KW-0378">Hydrolase</keyword>
<dbReference type="InterPro" id="IPR008979">
    <property type="entry name" value="Galactose-bd-like_sf"/>
</dbReference>
<dbReference type="InterPro" id="IPR033453">
    <property type="entry name" value="Glyco_hydro_30_TIM-barrel"/>
</dbReference>
<accession>E0IBL6</accession>
<dbReference type="SMART" id="SM00458">
    <property type="entry name" value="RICIN"/>
    <property type="match status" value="1"/>
</dbReference>
<dbReference type="CDD" id="cd04084">
    <property type="entry name" value="CBM6_xylanase-like"/>
    <property type="match status" value="1"/>
</dbReference>
<dbReference type="SUPFAM" id="SSF49785">
    <property type="entry name" value="Galactose-binding domain-like"/>
    <property type="match status" value="1"/>
</dbReference>
<dbReference type="GO" id="GO:0016020">
    <property type="term" value="C:membrane"/>
    <property type="evidence" value="ECO:0007669"/>
    <property type="project" value="GOC"/>
</dbReference>
<dbReference type="eggNOG" id="COG5498">
    <property type="taxonomic scope" value="Bacteria"/>
</dbReference>
<dbReference type="InterPro" id="IPR006584">
    <property type="entry name" value="Cellulose-bd_IV"/>
</dbReference>
<evidence type="ECO:0000313" key="6">
    <source>
        <dbReference type="EMBL" id="EFM10096.1"/>
    </source>
</evidence>
<dbReference type="RefSeq" id="WP_006039043.1">
    <property type="nucleotide sequence ID" value="NZ_AEDD01000008.1"/>
</dbReference>
<dbReference type="SUPFAM" id="SSF50370">
    <property type="entry name" value="Ricin B-like lectins"/>
    <property type="match status" value="1"/>
</dbReference>
<dbReference type="Proteomes" id="UP000005387">
    <property type="component" value="Unassembled WGS sequence"/>
</dbReference>
<dbReference type="Pfam" id="PF17189">
    <property type="entry name" value="Glyco_hydro_30C"/>
    <property type="match status" value="1"/>
</dbReference>
<dbReference type="InterPro" id="IPR033452">
    <property type="entry name" value="GH30_C"/>
</dbReference>
<dbReference type="PANTHER" id="PTHR11069:SF23">
    <property type="entry name" value="LYSOSOMAL ACID GLUCOSYLCERAMIDASE"/>
    <property type="match status" value="1"/>
</dbReference>
<dbReference type="SMART" id="SM00606">
    <property type="entry name" value="CBD_IV"/>
    <property type="match status" value="1"/>
</dbReference>
<evidence type="ECO:0000256" key="1">
    <source>
        <dbReference type="ARBA" id="ARBA00005382"/>
    </source>
</evidence>
<dbReference type="InterPro" id="IPR017853">
    <property type="entry name" value="GH"/>
</dbReference>
<keyword evidence="4 6" id="KW-0326">Glycosidase</keyword>
<dbReference type="GO" id="GO:0006680">
    <property type="term" value="P:glucosylceramide catabolic process"/>
    <property type="evidence" value="ECO:0007669"/>
    <property type="project" value="TreeGrafter"/>
</dbReference>
<sequence length="776" mass="82364">MRFARLGRPVNRIIVFSLFSALLAFGGFSNLAPKAEAANEVVQVWMTTADQSKLLQPQSNVSFSSASATNPTTINVNENVTYQSMDGFGAAMTGSSAYLFNNKMSASQRNAAFDDLFTSSGIRLNFVRQTIGASDYSLSSFTYNDRPSGQTDPNLVNFGLGQDLNDVVPMLKAAKAKNSGLLILGTPWSAPAWMKNNQSLNGGSLQTQYYGTYANYLVKYIQAYQAQGLPIYAITPQNEPLHQTSSYPSMGMSAAEQTNFIKNNLGPAFASNGLTTKIIGYDHNWDQPGYPTTILNDAQARGYVAGSAFHCYGGDVANQTNVHNAYPDKGIWFTECSGGEWSTDFGANLKWNMSNLMIGSIRNWAKSVLLWNLALDPSHGPTNGGCTNCRGVVTVDNSGNMKKEVEYYVLGHASKFVDSGAVRIDTNSFAGGIENVAFKNPDGSKVLIALNNSTTSNTFKVAWGSQAFTYTLPAGAVATFKWSGTSGGGTNPTTKNAYSQLEAENYDGQTGVQLEATTDAGGGQNVGWIDNGDYIYFNQVDFGSGAASLQARVASAASGGSIEVRLGSPTGTLVGTCTAAATGGWQTWTTVTCPISGASGIQNVYLKFSGGINLNWIKFSQSPTQPPATTVIESGTIYTIVSKSSGKALDIKDGSTADGGVFQQWAPSGGTNQQFRVEDVGGGYYKLTNITSGKALDVKDVSTADGAIIQQWTYAGGTNQQWQIVMTSAGYYKIINRNSGKAVDILNASGADGAGIIQSSDNGSNSQAWSFQKVGN</sequence>
<dbReference type="InterPro" id="IPR000772">
    <property type="entry name" value="Ricin_B_lectin"/>
</dbReference>
<keyword evidence="7" id="KW-1185">Reference proteome</keyword>
<dbReference type="Pfam" id="PF03422">
    <property type="entry name" value="CBM_6"/>
    <property type="match status" value="1"/>
</dbReference>
<evidence type="ECO:0000313" key="7">
    <source>
        <dbReference type="Proteomes" id="UP000005387"/>
    </source>
</evidence>
<dbReference type="EC" id="3.2.1.75" evidence="6"/>
<dbReference type="STRING" id="717606.PaecuDRAFT_3055"/>
<dbReference type="PRINTS" id="PR00843">
    <property type="entry name" value="GLHYDRLASE30"/>
</dbReference>
<keyword evidence="2" id="KW-0732">Signal</keyword>
<dbReference type="Pfam" id="PF02055">
    <property type="entry name" value="Glyco_hydro_30"/>
    <property type="match status" value="1"/>
</dbReference>
<comment type="similarity">
    <text evidence="1 4">Belongs to the glycosyl hydrolase 30 family.</text>
</comment>
<dbReference type="EMBL" id="AEDD01000008">
    <property type="protein sequence ID" value="EFM10096.1"/>
    <property type="molecule type" value="Genomic_DNA"/>
</dbReference>
<dbReference type="InterPro" id="IPR001139">
    <property type="entry name" value="Glyco_hydro_30"/>
</dbReference>
<dbReference type="PANTHER" id="PTHR11069">
    <property type="entry name" value="GLUCOSYLCERAMIDASE"/>
    <property type="match status" value="1"/>
</dbReference>
<name>E0IBL6_9BACL</name>
<evidence type="ECO:0000256" key="4">
    <source>
        <dbReference type="RuleBase" id="RU361188"/>
    </source>
</evidence>
<dbReference type="InterPro" id="IPR035992">
    <property type="entry name" value="Ricin_B-like_lectins"/>
</dbReference>
<dbReference type="SUPFAM" id="SSF51011">
    <property type="entry name" value="Glycosyl hydrolase domain"/>
    <property type="match status" value="1"/>
</dbReference>
<dbReference type="InterPro" id="IPR005084">
    <property type="entry name" value="CBM6"/>
</dbReference>
<feature type="domain" description="CBM6" evidence="5">
    <location>
        <begin position="499"/>
        <end position="620"/>
    </location>
</feature>
<gene>
    <name evidence="6" type="ORF">PaecuDRAFT_3055</name>
</gene>